<dbReference type="FunFam" id="3.40.50.200:FF:000014">
    <property type="entry name" value="Proteinase K"/>
    <property type="match status" value="1"/>
</dbReference>
<dbReference type="OMA" id="TAISPWH"/>
<dbReference type="InterPro" id="IPR015500">
    <property type="entry name" value="Peptidase_S8_subtilisin-rel"/>
</dbReference>
<evidence type="ECO:0000259" key="7">
    <source>
        <dbReference type="Pfam" id="PF00082"/>
    </source>
</evidence>
<keyword evidence="9" id="KW-1185">Reference proteome</keyword>
<dbReference type="InterPro" id="IPR036852">
    <property type="entry name" value="Peptidase_S8/S53_dom_sf"/>
</dbReference>
<dbReference type="InterPro" id="IPR023827">
    <property type="entry name" value="Peptidase_S8_Asp-AS"/>
</dbReference>
<dbReference type="GO" id="GO:0006508">
    <property type="term" value="P:proteolysis"/>
    <property type="evidence" value="ECO:0007669"/>
    <property type="project" value="UniProtKB-KW"/>
</dbReference>
<reference evidence="9" key="1">
    <citation type="journal article" date="2011" name="Nat. Commun.">
        <title>Effector diversification within compartments of the Leptosphaeria maculans genome affected by Repeat-Induced Point mutations.</title>
        <authorList>
            <person name="Rouxel T."/>
            <person name="Grandaubert J."/>
            <person name="Hane J.K."/>
            <person name="Hoede C."/>
            <person name="van de Wouw A.P."/>
            <person name="Couloux A."/>
            <person name="Dominguez V."/>
            <person name="Anthouard V."/>
            <person name="Bally P."/>
            <person name="Bourras S."/>
            <person name="Cozijnsen A.J."/>
            <person name="Ciuffetti L.M."/>
            <person name="Degrave A."/>
            <person name="Dilmaghani A."/>
            <person name="Duret L."/>
            <person name="Fudal I."/>
            <person name="Goodwin S.B."/>
            <person name="Gout L."/>
            <person name="Glaser N."/>
            <person name="Linglin J."/>
            <person name="Kema G.H.J."/>
            <person name="Lapalu N."/>
            <person name="Lawrence C.B."/>
            <person name="May K."/>
            <person name="Meyer M."/>
            <person name="Ollivier B."/>
            <person name="Poulain J."/>
            <person name="Schoch C.L."/>
            <person name="Simon A."/>
            <person name="Spatafora J.W."/>
            <person name="Stachowiak A."/>
            <person name="Turgeon B.G."/>
            <person name="Tyler B.M."/>
            <person name="Vincent D."/>
            <person name="Weissenbach J."/>
            <person name="Amselem J."/>
            <person name="Quesneville H."/>
            <person name="Oliver R.P."/>
            <person name="Wincker P."/>
            <person name="Balesdent M.-H."/>
            <person name="Howlett B.J."/>
        </authorList>
    </citation>
    <scope>NUCLEOTIDE SEQUENCE [LARGE SCALE GENOMIC DNA]</scope>
    <source>
        <strain evidence="9">JN3 / isolate v23.1.3 / race Av1-4-5-6-7-8</strain>
    </source>
</reference>
<dbReference type="SUPFAM" id="SSF54897">
    <property type="entry name" value="Protease propeptides/inhibitors"/>
    <property type="match status" value="1"/>
</dbReference>
<dbReference type="InterPro" id="IPR022398">
    <property type="entry name" value="Peptidase_S8_His-AS"/>
</dbReference>
<dbReference type="AlphaFoldDB" id="E4ZK32"/>
<dbReference type="EMBL" id="FP929072">
    <property type="protein sequence ID" value="CBX91627.1"/>
    <property type="molecule type" value="Genomic_DNA"/>
</dbReference>
<dbReference type="PANTHER" id="PTHR43806:SF58">
    <property type="entry name" value="ALKALINE PROTEASE 1-RELATED"/>
    <property type="match status" value="1"/>
</dbReference>
<dbReference type="Gene3D" id="3.30.70.80">
    <property type="entry name" value="Peptidase S8 propeptide/proteinase inhibitor I9"/>
    <property type="match status" value="1"/>
</dbReference>
<dbReference type="PROSITE" id="PS00137">
    <property type="entry name" value="SUBTILASE_HIS"/>
    <property type="match status" value="1"/>
</dbReference>
<evidence type="ECO:0000256" key="6">
    <source>
        <dbReference type="RuleBase" id="RU003355"/>
    </source>
</evidence>
<dbReference type="PROSITE" id="PS51892">
    <property type="entry name" value="SUBTILASE"/>
    <property type="match status" value="1"/>
</dbReference>
<evidence type="ECO:0000256" key="5">
    <source>
        <dbReference type="PROSITE-ProRule" id="PRU01240"/>
    </source>
</evidence>
<feature type="active site" description="Charge relay system" evidence="5">
    <location>
        <position position="280"/>
    </location>
</feature>
<dbReference type="InParanoid" id="E4ZK32"/>
<sequence>MNVKDLLEALREQSLAKPIQRPHFLCVAEHDTLPSDSATTTPFACTRPDSSRFVTQRSHVQWQNPEIGSTTAPPFTLLSQIEDAYGCCTAISPWHPLSVNMLAIALLTLLTAASAIPLKEREEKNLVPGKYIVKFKEDIHTSAVQDIRSMVSASLDHEYSFPGFLGFASTLSEEEFARLLKSDFVSHLFNCIIEYIQQDAIVSVTAIETQFNSTWGLSRLSHHQRSNCTPTYAFDETAGQGTCAYIIDTGIEIDHPEFQGRAEFLVDTSGEDKLIDGYGHGTHVAGTIGSATYGVAKKTQLFAVKVLRTNGYGTTAGVIAGINFVYNDAKTRRAQCAKGIVSNMSLGGVKNKAINEAAAALVSSGVFLAVAAGNEGYPASYSSPASEPSVCTVGATDMNDRMPEWSNWGELVDVLAPGENVTSTWVGGGMRKVSGTSMATPHVVGLAAYLLGLGGHTEAGLCGVIRDMATQEVVELGAWQTGTPNLLVWNGVEEGVRRKRFGGARTV</sequence>
<dbReference type="VEuPathDB" id="FungiDB:LEMA_P071350.1"/>
<dbReference type="InterPro" id="IPR050131">
    <property type="entry name" value="Peptidase_S8_subtilisin-like"/>
</dbReference>
<keyword evidence="2 5" id="KW-0645">Protease</keyword>
<dbReference type="SUPFAM" id="SSF52743">
    <property type="entry name" value="Subtilisin-like"/>
    <property type="match status" value="1"/>
</dbReference>
<dbReference type="STRING" id="985895.E4ZK32"/>
<feature type="active site" description="Charge relay system" evidence="5">
    <location>
        <position position="437"/>
    </location>
</feature>
<dbReference type="CDD" id="cd04077">
    <property type="entry name" value="Peptidases_S8_PCSK9_ProteinaseK_like"/>
    <property type="match status" value="1"/>
</dbReference>
<gene>
    <name evidence="8" type="ORF">LEMA_P071350.1</name>
</gene>
<dbReference type="PROSITE" id="PS00138">
    <property type="entry name" value="SUBTILASE_SER"/>
    <property type="match status" value="1"/>
</dbReference>
<dbReference type="Pfam" id="PF00082">
    <property type="entry name" value="Peptidase_S8"/>
    <property type="match status" value="1"/>
</dbReference>
<dbReference type="PRINTS" id="PR00723">
    <property type="entry name" value="SUBTILISIN"/>
</dbReference>
<evidence type="ECO:0000256" key="3">
    <source>
        <dbReference type="ARBA" id="ARBA00022801"/>
    </source>
</evidence>
<evidence type="ECO:0000256" key="1">
    <source>
        <dbReference type="ARBA" id="ARBA00011073"/>
    </source>
</evidence>
<dbReference type="PROSITE" id="PS00136">
    <property type="entry name" value="SUBTILASE_ASP"/>
    <property type="match status" value="1"/>
</dbReference>
<dbReference type="InterPro" id="IPR037045">
    <property type="entry name" value="S8pro/Inhibitor_I9_sf"/>
</dbReference>
<dbReference type="InterPro" id="IPR000209">
    <property type="entry name" value="Peptidase_S8/S53_dom"/>
</dbReference>
<dbReference type="PANTHER" id="PTHR43806">
    <property type="entry name" value="PEPTIDASE S8"/>
    <property type="match status" value="1"/>
</dbReference>
<evidence type="ECO:0000256" key="4">
    <source>
        <dbReference type="ARBA" id="ARBA00022825"/>
    </source>
</evidence>
<proteinExistence type="inferred from homology"/>
<keyword evidence="4 5" id="KW-0720">Serine protease</keyword>
<evidence type="ECO:0000313" key="8">
    <source>
        <dbReference type="EMBL" id="CBX91627.1"/>
    </source>
</evidence>
<dbReference type="InterPro" id="IPR023828">
    <property type="entry name" value="Peptidase_S8_Ser-AS"/>
</dbReference>
<keyword evidence="3 5" id="KW-0378">Hydrolase</keyword>
<dbReference type="GO" id="GO:0005576">
    <property type="term" value="C:extracellular region"/>
    <property type="evidence" value="ECO:0007669"/>
    <property type="project" value="UniProtKB-ARBA"/>
</dbReference>
<dbReference type="eggNOG" id="KOG1153">
    <property type="taxonomic scope" value="Eukaryota"/>
</dbReference>
<evidence type="ECO:0000256" key="2">
    <source>
        <dbReference type="ARBA" id="ARBA00022670"/>
    </source>
</evidence>
<feature type="domain" description="Peptidase S8/S53" evidence="7">
    <location>
        <begin position="243"/>
        <end position="451"/>
    </location>
</feature>
<dbReference type="GO" id="GO:0004252">
    <property type="term" value="F:serine-type endopeptidase activity"/>
    <property type="evidence" value="ECO:0007669"/>
    <property type="project" value="UniProtKB-UniRule"/>
</dbReference>
<feature type="active site" description="Charge relay system" evidence="5">
    <location>
        <position position="248"/>
    </location>
</feature>
<dbReference type="InterPro" id="IPR034193">
    <property type="entry name" value="PCSK9_ProteinaseK-like"/>
</dbReference>
<comment type="similarity">
    <text evidence="1 5 6">Belongs to the peptidase S8 family.</text>
</comment>
<organism evidence="9">
    <name type="scientific">Leptosphaeria maculans (strain JN3 / isolate v23.1.3 / race Av1-4-5-6-7-8)</name>
    <name type="common">Blackleg fungus</name>
    <name type="synonym">Phoma lingam</name>
    <dbReference type="NCBI Taxonomy" id="985895"/>
    <lineage>
        <taxon>Eukaryota</taxon>
        <taxon>Fungi</taxon>
        <taxon>Dikarya</taxon>
        <taxon>Ascomycota</taxon>
        <taxon>Pezizomycotina</taxon>
        <taxon>Dothideomycetes</taxon>
        <taxon>Pleosporomycetidae</taxon>
        <taxon>Pleosporales</taxon>
        <taxon>Pleosporineae</taxon>
        <taxon>Leptosphaeriaceae</taxon>
        <taxon>Plenodomus</taxon>
        <taxon>Plenodomus lingam/Leptosphaeria maculans species complex</taxon>
    </lineage>
</organism>
<accession>E4ZK32</accession>
<dbReference type="Gene3D" id="3.40.50.200">
    <property type="entry name" value="Peptidase S8/S53 domain"/>
    <property type="match status" value="1"/>
</dbReference>
<evidence type="ECO:0000313" key="9">
    <source>
        <dbReference type="Proteomes" id="UP000002668"/>
    </source>
</evidence>
<dbReference type="HOGENOM" id="CLU_011263_1_0_1"/>
<protein>
    <recommendedName>
        <fullName evidence="7">Peptidase S8/S53 domain-containing protein</fullName>
    </recommendedName>
</protein>
<name>E4ZK32_LEPMJ</name>
<dbReference type="OrthoDB" id="206201at2759"/>
<dbReference type="Proteomes" id="UP000002668">
    <property type="component" value="Genome"/>
</dbReference>